<dbReference type="GO" id="GO:0055085">
    <property type="term" value="P:transmembrane transport"/>
    <property type="evidence" value="ECO:0007669"/>
    <property type="project" value="InterPro"/>
</dbReference>
<evidence type="ECO:0000256" key="6">
    <source>
        <dbReference type="ARBA" id="ARBA00023136"/>
    </source>
</evidence>
<keyword evidence="4 7" id="KW-0812">Transmembrane</keyword>
<keyword evidence="6 7" id="KW-0472">Membrane</keyword>
<gene>
    <name evidence="10" type="primary">sugA2</name>
    <name evidence="10" type="ORF">AHOG_07685</name>
</gene>
<evidence type="ECO:0000256" key="2">
    <source>
        <dbReference type="ARBA" id="ARBA00022448"/>
    </source>
</evidence>
<comment type="subcellular location">
    <subcellularLocation>
        <location evidence="1 7">Cell membrane</location>
        <topology evidence="1 7">Multi-pass membrane protein</topology>
    </subcellularLocation>
</comment>
<evidence type="ECO:0000256" key="7">
    <source>
        <dbReference type="RuleBase" id="RU363032"/>
    </source>
</evidence>
<feature type="transmembrane region" description="Helical" evidence="7">
    <location>
        <begin position="102"/>
        <end position="124"/>
    </location>
</feature>
<dbReference type="Gene3D" id="1.10.3720.10">
    <property type="entry name" value="MetI-like"/>
    <property type="match status" value="3"/>
</dbReference>
<comment type="similarity">
    <text evidence="7">Belongs to the binding-protein-dependent transport system permease family.</text>
</comment>
<keyword evidence="5 7" id="KW-1133">Transmembrane helix</keyword>
<feature type="compositionally biased region" description="Basic and acidic residues" evidence="8">
    <location>
        <begin position="11"/>
        <end position="23"/>
    </location>
</feature>
<protein>
    <submittedName>
        <fullName evidence="10">Trehalose transport system permease protein SugA</fullName>
    </submittedName>
</protein>
<feature type="domain" description="ABC transmembrane type-1" evidence="9">
    <location>
        <begin position="154"/>
        <end position="512"/>
    </location>
</feature>
<dbReference type="Proteomes" id="UP000204221">
    <property type="component" value="Chromosome"/>
</dbReference>
<evidence type="ECO:0000256" key="3">
    <source>
        <dbReference type="ARBA" id="ARBA00022475"/>
    </source>
</evidence>
<dbReference type="CDD" id="cd06261">
    <property type="entry name" value="TM_PBP2"/>
    <property type="match status" value="1"/>
</dbReference>
<feature type="transmembrane region" description="Helical" evidence="7">
    <location>
        <begin position="190"/>
        <end position="211"/>
    </location>
</feature>
<dbReference type="InterPro" id="IPR035906">
    <property type="entry name" value="MetI-like_sf"/>
</dbReference>
<feature type="transmembrane region" description="Helical" evidence="7">
    <location>
        <begin position="441"/>
        <end position="461"/>
    </location>
</feature>
<evidence type="ECO:0000256" key="1">
    <source>
        <dbReference type="ARBA" id="ARBA00004651"/>
    </source>
</evidence>
<dbReference type="GO" id="GO:0005886">
    <property type="term" value="C:plasma membrane"/>
    <property type="evidence" value="ECO:0007669"/>
    <property type="project" value="UniProtKB-SubCell"/>
</dbReference>
<organism evidence="10 11">
    <name type="scientific">Actinoalloteichus hoggarensis</name>
    <dbReference type="NCBI Taxonomy" id="1470176"/>
    <lineage>
        <taxon>Bacteria</taxon>
        <taxon>Bacillati</taxon>
        <taxon>Actinomycetota</taxon>
        <taxon>Actinomycetes</taxon>
        <taxon>Pseudonocardiales</taxon>
        <taxon>Pseudonocardiaceae</taxon>
        <taxon>Actinoalloteichus</taxon>
    </lineage>
</organism>
<evidence type="ECO:0000256" key="4">
    <source>
        <dbReference type="ARBA" id="ARBA00022692"/>
    </source>
</evidence>
<evidence type="ECO:0000256" key="8">
    <source>
        <dbReference type="SAM" id="MobiDB-lite"/>
    </source>
</evidence>
<reference evidence="10 11" key="1">
    <citation type="submission" date="2017-07" db="EMBL/GenBank/DDBJ databases">
        <title>Complete genome sequence of Actinoalloteichus hoggarensis DSM 45943, type strain of Actinoalloteichus hoggarensis.</title>
        <authorList>
            <person name="Ruckert C."/>
            <person name="Nouioui I."/>
            <person name="Willmese J."/>
            <person name="van Wezel G."/>
            <person name="Klenk H.-P."/>
            <person name="Kalinowski J."/>
            <person name="Zotchev S.B."/>
        </authorList>
    </citation>
    <scope>NUCLEOTIDE SEQUENCE [LARGE SCALE GENOMIC DNA]</scope>
    <source>
        <strain evidence="10 11">DSM 45943</strain>
    </source>
</reference>
<name>A0A221W0A5_9PSEU</name>
<proteinExistence type="inferred from homology"/>
<feature type="transmembrane region" description="Helical" evidence="7">
    <location>
        <begin position="738"/>
        <end position="762"/>
    </location>
</feature>
<feature type="transmembrane region" description="Helical" evidence="7">
    <location>
        <begin position="387"/>
        <end position="408"/>
    </location>
</feature>
<keyword evidence="2 7" id="KW-0813">Transport</keyword>
<evidence type="ECO:0000313" key="11">
    <source>
        <dbReference type="Proteomes" id="UP000204221"/>
    </source>
</evidence>
<feature type="transmembrane region" description="Helical" evidence="7">
    <location>
        <begin position="616"/>
        <end position="639"/>
    </location>
</feature>
<dbReference type="PANTHER" id="PTHR43227:SF8">
    <property type="entry name" value="DIACETYLCHITOBIOSE UPTAKE SYSTEM PERMEASE PROTEIN DASB"/>
    <property type="match status" value="1"/>
</dbReference>
<dbReference type="PROSITE" id="PS50928">
    <property type="entry name" value="ABC_TM1"/>
    <property type="match status" value="1"/>
</dbReference>
<feature type="transmembrane region" description="Helical" evidence="7">
    <location>
        <begin position="782"/>
        <end position="808"/>
    </location>
</feature>
<dbReference type="EMBL" id="CP022521">
    <property type="protein sequence ID" value="ASO19182.1"/>
    <property type="molecule type" value="Genomic_DNA"/>
</dbReference>
<sequence length="821" mass="85750">MAEPVQGGDDPPERPSGRGERPVDGSALFAPRQQAESDAGSRRDFTGPADRAPKTPSATEPVPDVGDVEFETAGRDITGPRLHGVAARPQRAHFLSATGLRVVANTVAVLLFLLLVASILTTVWRSVRMDWPSGGVGMSHYVAVLADPAMRAALLRSGLWAVAAVGVALLGLIVAALGRFVGGASRLLTLPLLIPLAASMLVTGAAFRLLIDPDPDRGVISALAVAGYEAFADRAPAEGARPDERAPEESRLYDQGDLVTTFNYRAGCHVDLRVLTTRTTPGQSAVGSSAPPEPVAHDTAACAESDDSGPDRITGTLRDQAGPLPGVTVRADAAGTDPVDTVTDDRGRFVLPLGPPAATEPVDHRLIIPQSSIEPAWPGPQPYRAEVIWIPLVLAFTWAWLGFAVSLFRTRLNAIPPDLVRIAKAEGLRPAQRLTRLIVPLLRPVITVVLLTLVVAAVRLFDLVLVMVPGPLQPDVEVGALLWWRSPEATPGERAAMATLLFGMVAVVALAAVWGVRRARGVTSVILPMPAPAERVPLIGPPMRQRTLLRRSVAVLLGLLGLIWLTPLIVLVGTALRAPADAAAAGFWAGGVQGLGADSFRGALDNGLVGALGSSLFMAGTTALLVAVIAGSVGHALAWSGVGPRLVSAAVIVLALLAVAPVQLYAAPMSEWLAATNLTGTSLNLALILAHTAAGLPFAILLMRGAFLTTSSAPDRRAAAADGRRTGGLGLVRRHWDAVVAVAVLEFVLVWNDLVLGLLLGGSPASPLTLLLWGETRWFHTSAGPIAAAAVFSLIVPLVVLAAGWRTAVRGLTGVRRRGGR</sequence>
<feature type="transmembrane region" description="Helical" evidence="7">
    <location>
        <begin position="158"/>
        <end position="178"/>
    </location>
</feature>
<evidence type="ECO:0000259" key="9">
    <source>
        <dbReference type="PROSITE" id="PS50928"/>
    </source>
</evidence>
<dbReference type="SUPFAM" id="SSF161098">
    <property type="entry name" value="MetI-like"/>
    <property type="match status" value="3"/>
</dbReference>
<evidence type="ECO:0000256" key="5">
    <source>
        <dbReference type="ARBA" id="ARBA00022989"/>
    </source>
</evidence>
<keyword evidence="3" id="KW-1003">Cell membrane</keyword>
<dbReference type="InterPro" id="IPR000515">
    <property type="entry name" value="MetI-like"/>
</dbReference>
<dbReference type="AlphaFoldDB" id="A0A221W0A5"/>
<feature type="transmembrane region" description="Helical" evidence="7">
    <location>
        <begin position="495"/>
        <end position="516"/>
    </location>
</feature>
<feature type="region of interest" description="Disordered" evidence="8">
    <location>
        <begin position="1"/>
        <end position="65"/>
    </location>
</feature>
<evidence type="ECO:0000313" key="10">
    <source>
        <dbReference type="EMBL" id="ASO19182.1"/>
    </source>
</evidence>
<keyword evidence="11" id="KW-1185">Reference proteome</keyword>
<dbReference type="KEGG" id="ahg:AHOG_07685"/>
<feature type="transmembrane region" description="Helical" evidence="7">
    <location>
        <begin position="646"/>
        <end position="666"/>
    </location>
</feature>
<dbReference type="PANTHER" id="PTHR43227">
    <property type="entry name" value="BLL4140 PROTEIN"/>
    <property type="match status" value="1"/>
</dbReference>
<dbReference type="InterPro" id="IPR050809">
    <property type="entry name" value="UgpAE/MalFG_permease"/>
</dbReference>
<feature type="transmembrane region" description="Helical" evidence="7">
    <location>
        <begin position="686"/>
        <end position="707"/>
    </location>
</feature>
<feature type="transmembrane region" description="Helical" evidence="7">
    <location>
        <begin position="553"/>
        <end position="576"/>
    </location>
</feature>
<accession>A0A221W0A5</accession>
<feature type="region of interest" description="Disordered" evidence="8">
    <location>
        <begin position="280"/>
        <end position="341"/>
    </location>
</feature>
<dbReference type="Pfam" id="PF00528">
    <property type="entry name" value="BPD_transp_1"/>
    <property type="match status" value="1"/>
</dbReference>